<evidence type="ECO:0000259" key="2">
    <source>
        <dbReference type="PROSITE" id="PS50914"/>
    </source>
</evidence>
<dbReference type="PANTHER" id="PTHR34606:SF4">
    <property type="entry name" value="OUTER MEMBRANE LIPOPROTEIN DOLP"/>
    <property type="match status" value="1"/>
</dbReference>
<dbReference type="STRING" id="52442.SAMN05421880_10954"/>
<keyword evidence="1" id="KW-0732">Signal</keyword>
<dbReference type="Proteomes" id="UP000601736">
    <property type="component" value="Unassembled WGS sequence"/>
</dbReference>
<dbReference type="PROSITE" id="PS51257">
    <property type="entry name" value="PROKAR_LIPOPROTEIN"/>
    <property type="match status" value="1"/>
</dbReference>
<dbReference type="InterPro" id="IPR051686">
    <property type="entry name" value="Lipoprotein_DolP"/>
</dbReference>
<dbReference type="SMART" id="SM00749">
    <property type="entry name" value="BON"/>
    <property type="match status" value="2"/>
</dbReference>
<evidence type="ECO:0000313" key="5">
    <source>
        <dbReference type="Proteomes" id="UP000199561"/>
    </source>
</evidence>
<gene>
    <name evidence="3" type="ORF">NMYAN_60026</name>
    <name evidence="4" type="ORF">SAMN05421880_10954</name>
</gene>
<organism evidence="4 5">
    <name type="scientific">Nitrosomonas nitrosa</name>
    <dbReference type="NCBI Taxonomy" id="52442"/>
    <lineage>
        <taxon>Bacteria</taxon>
        <taxon>Pseudomonadati</taxon>
        <taxon>Pseudomonadota</taxon>
        <taxon>Betaproteobacteria</taxon>
        <taxon>Nitrosomonadales</taxon>
        <taxon>Nitrosomonadaceae</taxon>
        <taxon>Nitrosomonas</taxon>
    </lineage>
</organism>
<dbReference type="Pfam" id="PF04972">
    <property type="entry name" value="BON"/>
    <property type="match status" value="2"/>
</dbReference>
<dbReference type="AlphaFoldDB" id="A0A1I4NXU4"/>
<evidence type="ECO:0000256" key="1">
    <source>
        <dbReference type="ARBA" id="ARBA00022729"/>
    </source>
</evidence>
<dbReference type="InterPro" id="IPR007055">
    <property type="entry name" value="BON_dom"/>
</dbReference>
<dbReference type="RefSeq" id="WP_420865702.1">
    <property type="nucleotide sequence ID" value="NZ_FOUF01000009.1"/>
</dbReference>
<evidence type="ECO:0000313" key="3">
    <source>
        <dbReference type="EMBL" id="CAE6516215.1"/>
    </source>
</evidence>
<evidence type="ECO:0000313" key="4">
    <source>
        <dbReference type="EMBL" id="SFM20117.1"/>
    </source>
</evidence>
<dbReference type="PROSITE" id="PS50914">
    <property type="entry name" value="BON"/>
    <property type="match status" value="2"/>
</dbReference>
<name>A0A1I4NXU4_9PROT</name>
<feature type="domain" description="BON" evidence="2">
    <location>
        <begin position="135"/>
        <end position="202"/>
    </location>
</feature>
<reference evidence="4 5" key="1">
    <citation type="submission" date="2016-10" db="EMBL/GenBank/DDBJ databases">
        <authorList>
            <person name="de Groot N.N."/>
        </authorList>
    </citation>
    <scope>NUCLEOTIDE SEQUENCE [LARGE SCALE GENOMIC DNA]</scope>
    <source>
        <strain evidence="4 5">Nm146</strain>
    </source>
</reference>
<dbReference type="InterPro" id="IPR014004">
    <property type="entry name" value="Transpt-assoc_nodulatn_dom_bac"/>
</dbReference>
<dbReference type="Gene3D" id="3.30.1340.30">
    <property type="match status" value="1"/>
</dbReference>
<accession>A0A1I4NXU4</accession>
<dbReference type="EMBL" id="CAJNAP010000052">
    <property type="protein sequence ID" value="CAE6516215.1"/>
    <property type="molecule type" value="Genomic_DNA"/>
</dbReference>
<dbReference type="Proteomes" id="UP000199561">
    <property type="component" value="Unassembled WGS sequence"/>
</dbReference>
<protein>
    <submittedName>
        <fullName evidence="4">Osmotically-inducible protein OsmY, contains BON domain</fullName>
    </submittedName>
</protein>
<proteinExistence type="predicted"/>
<reference evidence="3" key="2">
    <citation type="submission" date="2021-02" db="EMBL/GenBank/DDBJ databases">
        <authorList>
            <person name="Han P."/>
        </authorList>
    </citation>
    <scope>NUCLEOTIDE SEQUENCE</scope>
    <source>
        <strain evidence="3">Nitrosomonas nitrosa 18-3D</strain>
    </source>
</reference>
<sequence length="202" mass="22575">MNLLIPKMKRMKYKNLLLLVLPFLILSGCVPLAVTGVGVGAGTGALMSEDRRTTGIFIEDQAIELKTSRRIHEQLERNVRINVTSFNRNVLLTGEAPNESMKMEAEKLAMSIDNVRNVFNEIEIAERTALSARTNDSLITSKVKGRFLSQRKFQINYIKVVTENSVVYLLGLVTREEADDAAQIASTTAGVRKVVKVFEYLN</sequence>
<keyword evidence="5" id="KW-1185">Reference proteome</keyword>
<dbReference type="EMBL" id="FOUF01000009">
    <property type="protein sequence ID" value="SFM20117.1"/>
    <property type="molecule type" value="Genomic_DNA"/>
</dbReference>
<dbReference type="PANTHER" id="PTHR34606">
    <property type="entry name" value="BON DOMAIN-CONTAINING PROTEIN"/>
    <property type="match status" value="1"/>
</dbReference>
<feature type="domain" description="BON" evidence="2">
    <location>
        <begin position="59"/>
        <end position="126"/>
    </location>
</feature>